<feature type="domain" description="RNase H type-1" evidence="1">
    <location>
        <begin position="1"/>
        <end position="34"/>
    </location>
</feature>
<dbReference type="GO" id="GO:0004523">
    <property type="term" value="F:RNA-DNA hybrid ribonuclease activity"/>
    <property type="evidence" value="ECO:0007669"/>
    <property type="project" value="InterPro"/>
</dbReference>
<dbReference type="Proteomes" id="UP000499080">
    <property type="component" value="Unassembled WGS sequence"/>
</dbReference>
<sequence length="219" mass="25305">MFQAIGSVGLSWVKAHDGIPGKELSDQYAKIATTDGQELNIPTPYTYYSGCLIFADDLKLFGSIRSDLDSVLLQRDLDCLFKWCIDNRLHLNIEKCSVLSYTRKAQPLIHVYKINNVVLSRSNTITDLGIIFDSKLDFSQHIDTMVSKTYPRLGFLKHRTRKFSSELTLKVLYCAHIRSNLEYCSINCNPNYRNKIEIIERIQNNFLRYLLSKKWILLA</sequence>
<proteinExistence type="predicted"/>
<evidence type="ECO:0000313" key="2">
    <source>
        <dbReference type="EMBL" id="GBM94544.1"/>
    </source>
</evidence>
<dbReference type="PANTHER" id="PTHR33332">
    <property type="entry name" value="REVERSE TRANSCRIPTASE DOMAIN-CONTAINING PROTEIN"/>
    <property type="match status" value="1"/>
</dbReference>
<evidence type="ECO:0000313" key="3">
    <source>
        <dbReference type="Proteomes" id="UP000499080"/>
    </source>
</evidence>
<accession>A0A4Y2JX11</accession>
<reference evidence="2 3" key="1">
    <citation type="journal article" date="2019" name="Sci. Rep.">
        <title>Orb-weaving spider Araneus ventricosus genome elucidates the spidroin gene catalogue.</title>
        <authorList>
            <person name="Kono N."/>
            <person name="Nakamura H."/>
            <person name="Ohtoshi R."/>
            <person name="Moran D.A.P."/>
            <person name="Shinohara A."/>
            <person name="Yoshida Y."/>
            <person name="Fujiwara M."/>
            <person name="Mori M."/>
            <person name="Tomita M."/>
            <person name="Arakawa K."/>
        </authorList>
    </citation>
    <scope>NUCLEOTIDE SEQUENCE [LARGE SCALE GENOMIC DNA]</scope>
</reference>
<dbReference type="GO" id="GO:0003676">
    <property type="term" value="F:nucleic acid binding"/>
    <property type="evidence" value="ECO:0007669"/>
    <property type="project" value="InterPro"/>
</dbReference>
<evidence type="ECO:0000259" key="1">
    <source>
        <dbReference type="PROSITE" id="PS50879"/>
    </source>
</evidence>
<dbReference type="EMBL" id="BGPR01003978">
    <property type="protein sequence ID" value="GBM94544.1"/>
    <property type="molecule type" value="Genomic_DNA"/>
</dbReference>
<dbReference type="InterPro" id="IPR002156">
    <property type="entry name" value="RNaseH_domain"/>
</dbReference>
<organism evidence="2 3">
    <name type="scientific">Araneus ventricosus</name>
    <name type="common">Orbweaver spider</name>
    <name type="synonym">Epeira ventricosa</name>
    <dbReference type="NCBI Taxonomy" id="182803"/>
    <lineage>
        <taxon>Eukaryota</taxon>
        <taxon>Metazoa</taxon>
        <taxon>Ecdysozoa</taxon>
        <taxon>Arthropoda</taxon>
        <taxon>Chelicerata</taxon>
        <taxon>Arachnida</taxon>
        <taxon>Araneae</taxon>
        <taxon>Araneomorphae</taxon>
        <taxon>Entelegynae</taxon>
        <taxon>Araneoidea</taxon>
        <taxon>Araneidae</taxon>
        <taxon>Araneus</taxon>
    </lineage>
</organism>
<protein>
    <recommendedName>
        <fullName evidence="1">RNase H type-1 domain-containing protein</fullName>
    </recommendedName>
</protein>
<comment type="caution">
    <text evidence="2">The sequence shown here is derived from an EMBL/GenBank/DDBJ whole genome shotgun (WGS) entry which is preliminary data.</text>
</comment>
<keyword evidence="3" id="KW-1185">Reference proteome</keyword>
<dbReference type="PROSITE" id="PS50879">
    <property type="entry name" value="RNASE_H_1"/>
    <property type="match status" value="1"/>
</dbReference>
<name>A0A4Y2JX11_ARAVE</name>
<dbReference type="AlphaFoldDB" id="A0A4Y2JX11"/>
<gene>
    <name evidence="2" type="ORF">AVEN_198294_1</name>
</gene>
<dbReference type="OrthoDB" id="10056483at2759"/>